<comment type="similarity">
    <text evidence="2 5">Belongs to the syntaxin family.</text>
</comment>
<dbReference type="OMA" id="VWRRYEI"/>
<evidence type="ECO:0000256" key="1">
    <source>
        <dbReference type="ARBA" id="ARBA00004521"/>
    </source>
</evidence>
<dbReference type="CDD" id="cd15848">
    <property type="entry name" value="SNARE_syntaxin1-like"/>
    <property type="match status" value="1"/>
</dbReference>
<dbReference type="Pfam" id="PF05739">
    <property type="entry name" value="SNARE"/>
    <property type="match status" value="1"/>
</dbReference>
<keyword evidence="11" id="KW-1185">Reference proteome</keyword>
<name>A0A0K9NJQ4_ZOSMR</name>
<dbReference type="Pfam" id="PF00804">
    <property type="entry name" value="Syntaxin"/>
    <property type="match status" value="1"/>
</dbReference>
<dbReference type="FunFam" id="1.20.5.110:FF:000008">
    <property type="entry name" value="Syntaxin 132"/>
    <property type="match status" value="1"/>
</dbReference>
<dbReference type="GO" id="GO:0000149">
    <property type="term" value="F:SNARE binding"/>
    <property type="evidence" value="ECO:0000318"/>
    <property type="project" value="GO_Central"/>
</dbReference>
<feature type="region of interest" description="Disordered" evidence="7">
    <location>
        <begin position="110"/>
        <end position="131"/>
    </location>
</feature>
<dbReference type="FunFam" id="1.20.58.70:FF:000003">
    <property type="entry name" value="Qa-SNARE, Sso1/Syntaxin1-type, SYP12A-group"/>
    <property type="match status" value="1"/>
</dbReference>
<feature type="transmembrane region" description="Helical" evidence="8">
    <location>
        <begin position="279"/>
        <end position="300"/>
    </location>
</feature>
<evidence type="ECO:0000256" key="5">
    <source>
        <dbReference type="RuleBase" id="RU003858"/>
    </source>
</evidence>
<dbReference type="GO" id="GO:0005484">
    <property type="term" value="F:SNAP receptor activity"/>
    <property type="evidence" value="ECO:0000318"/>
    <property type="project" value="GO_Central"/>
</dbReference>
<dbReference type="GO" id="GO:0031201">
    <property type="term" value="C:SNARE complex"/>
    <property type="evidence" value="ECO:0000318"/>
    <property type="project" value="GO_Central"/>
</dbReference>
<dbReference type="InterPro" id="IPR006012">
    <property type="entry name" value="Syntaxin/epimorphin_CS"/>
</dbReference>
<dbReference type="AlphaFoldDB" id="A0A0K9NJQ4"/>
<dbReference type="InterPro" id="IPR000727">
    <property type="entry name" value="T_SNARE_dom"/>
</dbReference>
<evidence type="ECO:0000259" key="9">
    <source>
        <dbReference type="PROSITE" id="PS50192"/>
    </source>
</evidence>
<dbReference type="InterPro" id="IPR010989">
    <property type="entry name" value="SNARE"/>
</dbReference>
<keyword evidence="3" id="KW-0813">Transport</keyword>
<dbReference type="InterPro" id="IPR006011">
    <property type="entry name" value="Syntaxin_N"/>
</dbReference>
<feature type="coiled-coil region" evidence="6">
    <location>
        <begin position="44"/>
        <end position="108"/>
    </location>
</feature>
<keyword evidence="8" id="KW-0812">Transmembrane</keyword>
<evidence type="ECO:0000313" key="11">
    <source>
        <dbReference type="Proteomes" id="UP000036987"/>
    </source>
</evidence>
<dbReference type="SMART" id="SM00503">
    <property type="entry name" value="SynN"/>
    <property type="match status" value="1"/>
</dbReference>
<dbReference type="SMART" id="SM00397">
    <property type="entry name" value="t_SNARE"/>
    <property type="match status" value="1"/>
</dbReference>
<keyword evidence="8" id="KW-1133">Transmembrane helix</keyword>
<dbReference type="OrthoDB" id="10255013at2759"/>
<keyword evidence="4" id="KW-0653">Protein transport</keyword>
<accession>A0A0K9NJQ4</accession>
<comment type="caution">
    <text evidence="10">The sequence shown here is derived from an EMBL/GenBank/DDBJ whole genome shotgun (WGS) entry which is preliminary data.</text>
</comment>
<keyword evidence="8" id="KW-0472">Membrane</keyword>
<dbReference type="PROSITE" id="PS50192">
    <property type="entry name" value="T_SNARE"/>
    <property type="match status" value="1"/>
</dbReference>
<sequence length="306" mass="34258">MINLFTTASFKKKKSQLPDDVELGMAAQSPDLSTNNLDAFFKEVEAVKLDMDTLENLRKSLQDLNEQTHAAHSASTVKELRGCMDKEVENILRRAKAIKIKLEGLEKSNAGSRKVTGCGPGSSTDRTRSSVVHGLGKKLKDLMDDFQLLREKISNEYKETVGRRYYTVTGTMPDDETIESLISTGESERFLQHAIEEQGRGNVMDTITEIQERHDSVKEIEKNLMDLHQVFLDMAAMVDAQGCELDDIENQVAHASSFVKKGKDSLEVALQIKRNTRKWVCLAIVLTVVIIIIILLPLLLKKGVLK</sequence>
<evidence type="ECO:0000313" key="10">
    <source>
        <dbReference type="EMBL" id="KMZ56312.1"/>
    </source>
</evidence>
<dbReference type="GO" id="GO:0005886">
    <property type="term" value="C:plasma membrane"/>
    <property type="evidence" value="ECO:0000318"/>
    <property type="project" value="GO_Central"/>
</dbReference>
<dbReference type="SUPFAM" id="SSF47661">
    <property type="entry name" value="t-snare proteins"/>
    <property type="match status" value="1"/>
</dbReference>
<dbReference type="Gene3D" id="1.20.58.70">
    <property type="match status" value="1"/>
</dbReference>
<dbReference type="PANTHER" id="PTHR19957:SF314">
    <property type="entry name" value="SYNTAXIN-124-RELATED"/>
    <property type="match status" value="1"/>
</dbReference>
<proteinExistence type="inferred from homology"/>
<dbReference type="STRING" id="29655.A0A0K9NJQ4"/>
<dbReference type="PROSITE" id="PS00914">
    <property type="entry name" value="SYNTAXIN"/>
    <property type="match status" value="1"/>
</dbReference>
<dbReference type="GO" id="GO:0006906">
    <property type="term" value="P:vesicle fusion"/>
    <property type="evidence" value="ECO:0000318"/>
    <property type="project" value="GO_Central"/>
</dbReference>
<evidence type="ECO:0000256" key="3">
    <source>
        <dbReference type="ARBA" id="ARBA00022448"/>
    </source>
</evidence>
<evidence type="ECO:0000256" key="2">
    <source>
        <dbReference type="ARBA" id="ARBA00009063"/>
    </source>
</evidence>
<comment type="subcellular location">
    <subcellularLocation>
        <location evidence="1">Cell membrane</location>
        <topology evidence="1">Single-pass type IV membrane protein</topology>
    </subcellularLocation>
</comment>
<dbReference type="InterPro" id="IPR045242">
    <property type="entry name" value="Syntaxin"/>
</dbReference>
<evidence type="ECO:0000256" key="8">
    <source>
        <dbReference type="SAM" id="Phobius"/>
    </source>
</evidence>
<evidence type="ECO:0000256" key="6">
    <source>
        <dbReference type="SAM" id="Coils"/>
    </source>
</evidence>
<dbReference type="GO" id="GO:0006887">
    <property type="term" value="P:exocytosis"/>
    <property type="evidence" value="ECO:0000318"/>
    <property type="project" value="GO_Central"/>
</dbReference>
<dbReference type="CDD" id="cd00179">
    <property type="entry name" value="SynN"/>
    <property type="match status" value="1"/>
</dbReference>
<dbReference type="GO" id="GO:0012505">
    <property type="term" value="C:endomembrane system"/>
    <property type="evidence" value="ECO:0000318"/>
    <property type="project" value="GO_Central"/>
</dbReference>
<feature type="domain" description="T-SNARE coiled-coil homology" evidence="9">
    <location>
        <begin position="207"/>
        <end position="269"/>
    </location>
</feature>
<dbReference type="Proteomes" id="UP000036987">
    <property type="component" value="Unassembled WGS sequence"/>
</dbReference>
<dbReference type="GO" id="GO:0048278">
    <property type="term" value="P:vesicle docking"/>
    <property type="evidence" value="ECO:0000318"/>
    <property type="project" value="GO_Central"/>
</dbReference>
<reference evidence="11" key="1">
    <citation type="journal article" date="2016" name="Nature">
        <title>The genome of the seagrass Zostera marina reveals angiosperm adaptation to the sea.</title>
        <authorList>
            <person name="Olsen J.L."/>
            <person name="Rouze P."/>
            <person name="Verhelst B."/>
            <person name="Lin Y.-C."/>
            <person name="Bayer T."/>
            <person name="Collen J."/>
            <person name="Dattolo E."/>
            <person name="De Paoli E."/>
            <person name="Dittami S."/>
            <person name="Maumus F."/>
            <person name="Michel G."/>
            <person name="Kersting A."/>
            <person name="Lauritano C."/>
            <person name="Lohaus R."/>
            <person name="Toepel M."/>
            <person name="Tonon T."/>
            <person name="Vanneste K."/>
            <person name="Amirebrahimi M."/>
            <person name="Brakel J."/>
            <person name="Bostroem C."/>
            <person name="Chovatia M."/>
            <person name="Grimwood J."/>
            <person name="Jenkins J.W."/>
            <person name="Jueterbock A."/>
            <person name="Mraz A."/>
            <person name="Stam W.T."/>
            <person name="Tice H."/>
            <person name="Bornberg-Bauer E."/>
            <person name="Green P.J."/>
            <person name="Pearson G.A."/>
            <person name="Procaccini G."/>
            <person name="Duarte C.M."/>
            <person name="Schmutz J."/>
            <person name="Reusch T.B.H."/>
            <person name="Van de Peer Y."/>
        </authorList>
    </citation>
    <scope>NUCLEOTIDE SEQUENCE [LARGE SCALE GENOMIC DNA]</scope>
    <source>
        <strain evidence="11">cv. Finnish</strain>
    </source>
</reference>
<evidence type="ECO:0000256" key="4">
    <source>
        <dbReference type="ARBA" id="ARBA00022927"/>
    </source>
</evidence>
<keyword evidence="6" id="KW-0175">Coiled coil</keyword>
<evidence type="ECO:0000256" key="7">
    <source>
        <dbReference type="SAM" id="MobiDB-lite"/>
    </source>
</evidence>
<protein>
    <recommendedName>
        <fullName evidence="9">t-SNARE coiled-coil homology domain-containing protein</fullName>
    </recommendedName>
</protein>
<dbReference type="PANTHER" id="PTHR19957">
    <property type="entry name" value="SYNTAXIN"/>
    <property type="match status" value="1"/>
</dbReference>
<organism evidence="10 11">
    <name type="scientific">Zostera marina</name>
    <name type="common">Eelgrass</name>
    <dbReference type="NCBI Taxonomy" id="29655"/>
    <lineage>
        <taxon>Eukaryota</taxon>
        <taxon>Viridiplantae</taxon>
        <taxon>Streptophyta</taxon>
        <taxon>Embryophyta</taxon>
        <taxon>Tracheophyta</taxon>
        <taxon>Spermatophyta</taxon>
        <taxon>Magnoliopsida</taxon>
        <taxon>Liliopsida</taxon>
        <taxon>Zosteraceae</taxon>
        <taxon>Zostera</taxon>
    </lineage>
</organism>
<dbReference type="Gene3D" id="1.20.5.110">
    <property type="match status" value="1"/>
</dbReference>
<dbReference type="GO" id="GO:0006886">
    <property type="term" value="P:intracellular protein transport"/>
    <property type="evidence" value="ECO:0000318"/>
    <property type="project" value="GO_Central"/>
</dbReference>
<gene>
    <name evidence="10" type="ORF">ZOSMA_97G00810</name>
</gene>
<dbReference type="EMBL" id="LFYR01002205">
    <property type="protein sequence ID" value="KMZ56312.1"/>
    <property type="molecule type" value="Genomic_DNA"/>
</dbReference>